<dbReference type="InterPro" id="IPR036921">
    <property type="entry name" value="PurM-like_N_sf"/>
</dbReference>
<dbReference type="EMBL" id="SOEF01000020">
    <property type="protein sequence ID" value="TDX42464.1"/>
    <property type="molecule type" value="Genomic_DNA"/>
</dbReference>
<dbReference type="Pfam" id="PF02769">
    <property type="entry name" value="AIRS_C"/>
    <property type="match status" value="1"/>
</dbReference>
<evidence type="ECO:0000313" key="4">
    <source>
        <dbReference type="EMBL" id="PXV68729.1"/>
    </source>
</evidence>
<dbReference type="GeneID" id="57013093"/>
<dbReference type="EMBL" id="QICM01000004">
    <property type="protein sequence ID" value="PXV68729.1"/>
    <property type="molecule type" value="Genomic_DNA"/>
</dbReference>
<organism evidence="5 15">
    <name type="scientific">Halanaerobium congolense</name>
    <dbReference type="NCBI Taxonomy" id="54121"/>
    <lineage>
        <taxon>Bacteria</taxon>
        <taxon>Bacillati</taxon>
        <taxon>Bacillota</taxon>
        <taxon>Clostridia</taxon>
        <taxon>Halanaerobiales</taxon>
        <taxon>Halanaerobiaceae</taxon>
        <taxon>Halanaerobium</taxon>
    </lineage>
</organism>
<reference evidence="8 14" key="3">
    <citation type="submission" date="2019-03" db="EMBL/GenBank/DDBJ databases">
        <title>Deep subsurface shale carbon reservoir microbial communities from Ohio and West Virginia, USA.</title>
        <authorList>
            <person name="Wrighton K."/>
        </authorList>
    </citation>
    <scope>NUCLEOTIDE SEQUENCE [LARGE SCALE GENOMIC DNA]</scope>
    <source>
        <strain evidence="8 14">UTICA-S4D12</strain>
    </source>
</reference>
<evidence type="ECO:0000313" key="11">
    <source>
        <dbReference type="Proteomes" id="UP000199519"/>
    </source>
</evidence>
<dbReference type="PANTHER" id="PTHR30303">
    <property type="entry name" value="HYDROGENASE ISOENZYMES FORMATION PROTEIN HYPE"/>
    <property type="match status" value="1"/>
</dbReference>
<evidence type="ECO:0000313" key="5">
    <source>
        <dbReference type="EMBL" id="SDC44607.1"/>
    </source>
</evidence>
<dbReference type="Proteomes" id="UP000295758">
    <property type="component" value="Unassembled WGS sequence"/>
</dbReference>
<dbReference type="InterPro" id="IPR036676">
    <property type="entry name" value="PurM-like_C_sf"/>
</dbReference>
<evidence type="ECO:0000259" key="2">
    <source>
        <dbReference type="Pfam" id="PF00586"/>
    </source>
</evidence>
<feature type="domain" description="PurM-like C-terminal" evidence="3">
    <location>
        <begin position="151"/>
        <end position="303"/>
    </location>
</feature>
<sequence>MEIGKLAGNNLKKVILNKIDHFRSDVLIPAGEGEDSAVVDLGDSLLVVSSDPITGAEKNAGFIAVNVSCNDIAAAGAEPFGIQVVFLLPPSLGEDKAEKLMQEIVETAKAMDIEVLGGHTEITDLVQKPIITVTALGKAVKEELTSSASAEVGDRLYITKGMGIEGCYILANDYEDYLLDHGVSKDSIGKASNYLNLLSVIPESRIARKNGVKAMHDVTEGGVYGAVAEMASASGLGYVIEADKFQVKDEIADICKNLNIDPAGLISSGAMLIAAASDNDLESIFAEKGIQLIEVGRIIEKGSYIEKNRAMEEFSLPAEDELWKFIKKITNNS</sequence>
<name>A0A1G6LNE8_9FIRM</name>
<evidence type="ECO:0000313" key="15">
    <source>
        <dbReference type="Proteomes" id="UP000324896"/>
    </source>
</evidence>
<evidence type="ECO:0000313" key="10">
    <source>
        <dbReference type="Proteomes" id="UP000198612"/>
    </source>
</evidence>
<dbReference type="EMBL" id="SOAA01000018">
    <property type="protein sequence ID" value="TDS29163.1"/>
    <property type="molecule type" value="Genomic_DNA"/>
</dbReference>
<reference evidence="4 12" key="2">
    <citation type="submission" date="2018-04" db="EMBL/GenBank/DDBJ databases">
        <title>Subsurface microbial communities from deep shales in Ohio and West Virginia, USA.</title>
        <authorList>
            <person name="Wrighton K."/>
        </authorList>
    </citation>
    <scope>NUCLEOTIDE SEQUENCE [LARGE SCALE GENOMIC DNA]</scope>
    <source>
        <strain evidence="9 13">DSMZ 11287</strain>
        <strain evidence="4 12">MSL28</strain>
    </source>
</reference>
<dbReference type="OrthoDB" id="153904at2"/>
<dbReference type="InterPro" id="IPR011854">
    <property type="entry name" value="HypE"/>
</dbReference>
<dbReference type="AlphaFoldDB" id="A0A1G6LNE8"/>
<evidence type="ECO:0000259" key="3">
    <source>
        <dbReference type="Pfam" id="PF02769"/>
    </source>
</evidence>
<dbReference type="PIRSF" id="PIRSF005644">
    <property type="entry name" value="Hdrgns_mtr_HypE"/>
    <property type="match status" value="1"/>
</dbReference>
<dbReference type="Proteomes" id="UP000324896">
    <property type="component" value="Unassembled WGS sequence"/>
</dbReference>
<reference evidence="10 11" key="1">
    <citation type="submission" date="2016-10" db="EMBL/GenBank/DDBJ databases">
        <authorList>
            <person name="Varghese N."/>
            <person name="Submissions S."/>
        </authorList>
    </citation>
    <scope>NUCLEOTIDE SEQUENCE [LARGE SCALE GENOMIC DNA]</scope>
    <source>
        <strain evidence="5 15">WG10</strain>
        <strain evidence="6 11">WG2</strain>
        <strain evidence="7 10">WG5</strain>
    </source>
</reference>
<feature type="domain" description="PurM-like N-terminal" evidence="2">
    <location>
        <begin position="33"/>
        <end position="138"/>
    </location>
</feature>
<comment type="similarity">
    <text evidence="1">Belongs to the HypE family.</text>
</comment>
<dbReference type="InterPro" id="IPR016188">
    <property type="entry name" value="PurM-like_N"/>
</dbReference>
<dbReference type="SUPFAM" id="SSF56042">
    <property type="entry name" value="PurM C-terminal domain-like"/>
    <property type="match status" value="1"/>
</dbReference>
<evidence type="ECO:0000313" key="9">
    <source>
        <dbReference type="EMBL" id="TDX42464.1"/>
    </source>
</evidence>
<gene>
    <name evidence="8" type="ORF">BY453_11848</name>
    <name evidence="9" type="ORF">C7954_12052</name>
    <name evidence="4" type="ORF">C8C78_104116</name>
    <name evidence="5" type="ORF">SAMN04488597_106113</name>
    <name evidence="6" type="ORF">SAMN04488598_12910</name>
    <name evidence="7" type="ORF">SAMN04515652_12910</name>
</gene>
<dbReference type="Proteomes" id="UP000295472">
    <property type="component" value="Unassembled WGS sequence"/>
</dbReference>
<dbReference type="PANTHER" id="PTHR30303:SF4">
    <property type="entry name" value="HYDROGENASE EXPRESSION_FORMATION PROTEIN HYPE"/>
    <property type="match status" value="1"/>
</dbReference>
<dbReference type="CDD" id="cd06061">
    <property type="entry name" value="PurM-like1"/>
    <property type="match status" value="1"/>
</dbReference>
<keyword evidence="11" id="KW-1185">Reference proteome</keyword>
<dbReference type="EMBL" id="FMYT01000006">
    <property type="protein sequence ID" value="SDC44607.1"/>
    <property type="molecule type" value="Genomic_DNA"/>
</dbReference>
<protein>
    <submittedName>
        <fullName evidence="5">Hydrogenase maturation factor</fullName>
    </submittedName>
</protein>
<dbReference type="Gene3D" id="3.90.650.10">
    <property type="entry name" value="PurM-like C-terminal domain"/>
    <property type="match status" value="1"/>
</dbReference>
<dbReference type="STRING" id="54121.SAMN04515653_12625"/>
<dbReference type="InterPro" id="IPR010918">
    <property type="entry name" value="PurM-like_C_dom"/>
</dbReference>
<dbReference type="EMBL" id="FNBJ01000029">
    <property type="protein sequence ID" value="SDF87848.1"/>
    <property type="molecule type" value="Genomic_DNA"/>
</dbReference>
<proteinExistence type="inferred from homology"/>
<evidence type="ECO:0000313" key="7">
    <source>
        <dbReference type="EMBL" id="SET13372.1"/>
    </source>
</evidence>
<dbReference type="EMBL" id="FOHG01000029">
    <property type="protein sequence ID" value="SET13372.1"/>
    <property type="molecule type" value="Genomic_DNA"/>
</dbReference>
<accession>A0A1G6LNE8</accession>
<evidence type="ECO:0000313" key="8">
    <source>
        <dbReference type="EMBL" id="TDS29163.1"/>
    </source>
</evidence>
<dbReference type="Gene3D" id="3.30.1330.10">
    <property type="entry name" value="PurM-like, N-terminal domain"/>
    <property type="match status" value="1"/>
</dbReference>
<dbReference type="Proteomes" id="UP000247389">
    <property type="component" value="Unassembled WGS sequence"/>
</dbReference>
<dbReference type="SUPFAM" id="SSF55326">
    <property type="entry name" value="PurM N-terminal domain-like"/>
    <property type="match status" value="1"/>
</dbReference>
<evidence type="ECO:0000313" key="13">
    <source>
        <dbReference type="Proteomes" id="UP000295472"/>
    </source>
</evidence>
<dbReference type="Pfam" id="PF00586">
    <property type="entry name" value="AIRS"/>
    <property type="match status" value="1"/>
</dbReference>
<evidence type="ECO:0000256" key="1">
    <source>
        <dbReference type="ARBA" id="ARBA00006243"/>
    </source>
</evidence>
<dbReference type="Proteomes" id="UP000198612">
    <property type="component" value="Unassembled WGS sequence"/>
</dbReference>
<dbReference type="GO" id="GO:0051604">
    <property type="term" value="P:protein maturation"/>
    <property type="evidence" value="ECO:0007669"/>
    <property type="project" value="TreeGrafter"/>
</dbReference>
<evidence type="ECO:0000313" key="14">
    <source>
        <dbReference type="Proteomes" id="UP000295758"/>
    </source>
</evidence>
<evidence type="ECO:0000313" key="6">
    <source>
        <dbReference type="EMBL" id="SDF87848.1"/>
    </source>
</evidence>
<evidence type="ECO:0000313" key="12">
    <source>
        <dbReference type="Proteomes" id="UP000247389"/>
    </source>
</evidence>
<dbReference type="RefSeq" id="WP_073160408.1">
    <property type="nucleotide sequence ID" value="NZ_FMYT01000006.1"/>
</dbReference>
<dbReference type="Proteomes" id="UP000199519">
    <property type="component" value="Unassembled WGS sequence"/>
</dbReference>